<evidence type="ECO:0000313" key="1">
    <source>
        <dbReference type="EMBL" id="KKK82240.1"/>
    </source>
</evidence>
<feature type="non-terminal residue" evidence="1">
    <location>
        <position position="1"/>
    </location>
</feature>
<organism evidence="1">
    <name type="scientific">marine sediment metagenome</name>
    <dbReference type="NCBI Taxonomy" id="412755"/>
    <lineage>
        <taxon>unclassified sequences</taxon>
        <taxon>metagenomes</taxon>
        <taxon>ecological metagenomes</taxon>
    </lineage>
</organism>
<reference evidence="1" key="1">
    <citation type="journal article" date="2015" name="Nature">
        <title>Complex archaea that bridge the gap between prokaryotes and eukaryotes.</title>
        <authorList>
            <person name="Spang A."/>
            <person name="Saw J.H."/>
            <person name="Jorgensen S.L."/>
            <person name="Zaremba-Niedzwiedzka K."/>
            <person name="Martijn J."/>
            <person name="Lind A.E."/>
            <person name="van Eijk R."/>
            <person name="Schleper C."/>
            <person name="Guy L."/>
            <person name="Ettema T.J."/>
        </authorList>
    </citation>
    <scope>NUCLEOTIDE SEQUENCE</scope>
</reference>
<accession>A0A0F8Z8A9</accession>
<name>A0A0F8Z8A9_9ZZZZ</name>
<dbReference type="EMBL" id="LAZR01052764">
    <property type="protein sequence ID" value="KKK82240.1"/>
    <property type="molecule type" value="Genomic_DNA"/>
</dbReference>
<sequence length="182" mass="19834">SQDLILSGNDRLFLIRDGADWYEITRAVDNQQVVQVVHTETLTSSTGVTEFVADDTIPQRTEGDEYMTASFTPKDATNRLVVEALGSFAHSTAVSKFLMCLFQDLIGDALTVAATLMSNADNLETVYLRHEMAAGTTSSITFKIRAGRAGADSGTTTFNGEAASRVYGGVIRSYIRITEYRT</sequence>
<dbReference type="AlphaFoldDB" id="A0A0F8Z8A9"/>
<comment type="caution">
    <text evidence="1">The sequence shown here is derived from an EMBL/GenBank/DDBJ whole genome shotgun (WGS) entry which is preliminary data.</text>
</comment>
<gene>
    <name evidence="1" type="ORF">LCGC14_2805390</name>
</gene>
<proteinExistence type="predicted"/>
<protein>
    <submittedName>
        <fullName evidence="1">Uncharacterized protein</fullName>
    </submittedName>
</protein>